<reference evidence="1" key="1">
    <citation type="submission" date="2020-04" db="EMBL/GenBank/DDBJ databases">
        <title>Genome Assembly and Annotation of Botryosphaeria dothidea sdau 11-99, a Latent Pathogen of Apple Fruit Ring Rot in China.</title>
        <authorList>
            <person name="Yu C."/>
            <person name="Diao Y."/>
            <person name="Lu Q."/>
            <person name="Zhao J."/>
            <person name="Cui S."/>
            <person name="Peng C."/>
            <person name="He B."/>
            <person name="Liu H."/>
        </authorList>
    </citation>
    <scope>NUCLEOTIDE SEQUENCE [LARGE SCALE GENOMIC DNA]</scope>
    <source>
        <strain evidence="1">Sdau11-99</strain>
    </source>
</reference>
<dbReference type="AlphaFoldDB" id="A0A8H4J2K4"/>
<gene>
    <name evidence="1" type="ORF">GTA08_BOTSDO12865</name>
</gene>
<dbReference type="InterPro" id="IPR006175">
    <property type="entry name" value="YjgF/YER057c/UK114"/>
</dbReference>
<dbReference type="PANTHER" id="PTHR43857:SF1">
    <property type="entry name" value="YJGH FAMILY PROTEIN"/>
    <property type="match status" value="1"/>
</dbReference>
<protein>
    <submittedName>
        <fullName evidence="1">Uncharacterized protein</fullName>
    </submittedName>
</protein>
<evidence type="ECO:0000313" key="1">
    <source>
        <dbReference type="EMBL" id="KAF4311549.1"/>
    </source>
</evidence>
<dbReference type="Gene3D" id="3.30.1330.40">
    <property type="entry name" value="RutC-like"/>
    <property type="match status" value="1"/>
</dbReference>
<dbReference type="EMBL" id="WWBZ02000009">
    <property type="protein sequence ID" value="KAF4311549.1"/>
    <property type="molecule type" value="Genomic_DNA"/>
</dbReference>
<proteinExistence type="predicted"/>
<name>A0A8H4J2K4_9PEZI</name>
<sequence length="158" mass="16852">MVLIDEGSKLCSHGFSFRNWPGPGEEAAAGFGLSHAVIIPPNARTVVVGGQVGFKDDGTVPSDLASEVEEAFEHVERALRAAGLGEDAWEHVYKITTFEISTPGLIEAVLATARKYLKNTKPAWTGIGVASLLDPALHIEITVEAYIPEQAKGTGERL</sequence>
<organism evidence="1 2">
    <name type="scientific">Botryosphaeria dothidea</name>
    <dbReference type="NCBI Taxonomy" id="55169"/>
    <lineage>
        <taxon>Eukaryota</taxon>
        <taxon>Fungi</taxon>
        <taxon>Dikarya</taxon>
        <taxon>Ascomycota</taxon>
        <taxon>Pezizomycotina</taxon>
        <taxon>Dothideomycetes</taxon>
        <taxon>Dothideomycetes incertae sedis</taxon>
        <taxon>Botryosphaeriales</taxon>
        <taxon>Botryosphaeriaceae</taxon>
        <taxon>Botryosphaeria</taxon>
    </lineage>
</organism>
<dbReference type="OrthoDB" id="309640at2759"/>
<comment type="caution">
    <text evidence="1">The sequence shown here is derived from an EMBL/GenBank/DDBJ whole genome shotgun (WGS) entry which is preliminary data.</text>
</comment>
<dbReference type="PANTHER" id="PTHR43857">
    <property type="entry name" value="BLR7761 PROTEIN"/>
    <property type="match status" value="1"/>
</dbReference>
<dbReference type="SUPFAM" id="SSF55298">
    <property type="entry name" value="YjgF-like"/>
    <property type="match status" value="1"/>
</dbReference>
<dbReference type="Proteomes" id="UP000572817">
    <property type="component" value="Unassembled WGS sequence"/>
</dbReference>
<keyword evidence="2" id="KW-1185">Reference proteome</keyword>
<evidence type="ECO:0000313" key="2">
    <source>
        <dbReference type="Proteomes" id="UP000572817"/>
    </source>
</evidence>
<dbReference type="InterPro" id="IPR035959">
    <property type="entry name" value="RutC-like_sf"/>
</dbReference>
<dbReference type="Pfam" id="PF01042">
    <property type="entry name" value="Ribonuc_L-PSP"/>
    <property type="match status" value="1"/>
</dbReference>
<accession>A0A8H4J2K4</accession>